<dbReference type="InterPro" id="IPR025256">
    <property type="entry name" value="TM7S3/TM198-like_dom"/>
</dbReference>
<dbReference type="Pfam" id="PF13886">
    <property type="entry name" value="TM7S3_TM198"/>
    <property type="match status" value="1"/>
</dbReference>
<dbReference type="AlphaFoldDB" id="A0A1V9Y917"/>
<reference evidence="9 10" key="1">
    <citation type="journal article" date="2014" name="Genome Biol. Evol.">
        <title>The secreted proteins of Achlya hypogyna and Thraustotheca clavata identify the ancestral oomycete secretome and reveal gene acquisitions by horizontal gene transfer.</title>
        <authorList>
            <person name="Misner I."/>
            <person name="Blouin N."/>
            <person name="Leonard G."/>
            <person name="Richards T.A."/>
            <person name="Lane C.E."/>
        </authorList>
    </citation>
    <scope>NUCLEOTIDE SEQUENCE [LARGE SCALE GENOMIC DNA]</scope>
    <source>
        <strain evidence="9 10">ATCC 34112</strain>
    </source>
</reference>
<name>A0A1V9Y917_9STRA</name>
<feature type="transmembrane region" description="Helical" evidence="7">
    <location>
        <begin position="45"/>
        <end position="64"/>
    </location>
</feature>
<dbReference type="Proteomes" id="UP000243217">
    <property type="component" value="Unassembled WGS sequence"/>
</dbReference>
<organism evidence="9 10">
    <name type="scientific">Thraustotheca clavata</name>
    <dbReference type="NCBI Taxonomy" id="74557"/>
    <lineage>
        <taxon>Eukaryota</taxon>
        <taxon>Sar</taxon>
        <taxon>Stramenopiles</taxon>
        <taxon>Oomycota</taxon>
        <taxon>Saprolegniomycetes</taxon>
        <taxon>Saprolegniales</taxon>
        <taxon>Achlyaceae</taxon>
        <taxon>Thraustotheca</taxon>
    </lineage>
</organism>
<evidence type="ECO:0000259" key="8">
    <source>
        <dbReference type="Pfam" id="PF13886"/>
    </source>
</evidence>
<keyword evidence="10" id="KW-1185">Reference proteome</keyword>
<comment type="caution">
    <text evidence="9">The sequence shown here is derived from an EMBL/GenBank/DDBJ whole genome shotgun (WGS) entry which is preliminary data.</text>
</comment>
<dbReference type="PANTHER" id="PTHR31247:SF5">
    <property type="entry name" value="DUF4203 DOMAIN-CONTAINING PROTEIN"/>
    <property type="match status" value="1"/>
</dbReference>
<feature type="domain" description="TM7S3/TM198-like" evidence="8">
    <location>
        <begin position="21"/>
        <end position="103"/>
    </location>
</feature>
<evidence type="ECO:0000256" key="5">
    <source>
        <dbReference type="ARBA" id="ARBA00023136"/>
    </source>
</evidence>
<dbReference type="EMBL" id="JNBS01004825">
    <property type="protein sequence ID" value="OQR82203.1"/>
    <property type="molecule type" value="Genomic_DNA"/>
</dbReference>
<evidence type="ECO:0000256" key="6">
    <source>
        <dbReference type="ARBA" id="ARBA00049737"/>
    </source>
</evidence>
<dbReference type="InterPro" id="IPR040236">
    <property type="entry name" value="TMEM198"/>
</dbReference>
<keyword evidence="5 7" id="KW-0472">Membrane</keyword>
<evidence type="ECO:0000256" key="3">
    <source>
        <dbReference type="ARBA" id="ARBA00022692"/>
    </source>
</evidence>
<evidence type="ECO:0000256" key="1">
    <source>
        <dbReference type="ARBA" id="ARBA00004141"/>
    </source>
</evidence>
<sequence>MAGYLISFSIGYDYYMLPIPLFIMWGVGIIFGILAVVFKRHFLTFSFSWIGSQMVFTSIGEFVGKYPRPYRVEEGSDLITPPAWWYYLIGIVFLSGLGMLVQFQDFARTERLNESMVALPYNL</sequence>
<evidence type="ECO:0000313" key="9">
    <source>
        <dbReference type="EMBL" id="OQR82203.1"/>
    </source>
</evidence>
<comment type="similarity">
    <text evidence="2">Belongs to the TMEM198 family.</text>
</comment>
<evidence type="ECO:0000256" key="2">
    <source>
        <dbReference type="ARBA" id="ARBA00006244"/>
    </source>
</evidence>
<comment type="subcellular location">
    <subcellularLocation>
        <location evidence="1">Membrane</location>
        <topology evidence="1">Multi-pass membrane protein</topology>
    </subcellularLocation>
</comment>
<keyword evidence="4 7" id="KW-1133">Transmembrane helix</keyword>
<evidence type="ECO:0000313" key="10">
    <source>
        <dbReference type="Proteomes" id="UP000243217"/>
    </source>
</evidence>
<accession>A0A1V9Y917</accession>
<dbReference type="PANTHER" id="PTHR31247">
    <property type="entry name" value="TRANSMEMBRANE PROTEIN 198 FAMILY MEMBER"/>
    <property type="match status" value="1"/>
</dbReference>
<feature type="transmembrane region" description="Helical" evidence="7">
    <location>
        <begin position="15"/>
        <end position="38"/>
    </location>
</feature>
<evidence type="ECO:0000256" key="4">
    <source>
        <dbReference type="ARBA" id="ARBA00022989"/>
    </source>
</evidence>
<dbReference type="STRING" id="74557.A0A1V9Y917"/>
<proteinExistence type="inferred from homology"/>
<evidence type="ECO:0000256" key="7">
    <source>
        <dbReference type="SAM" id="Phobius"/>
    </source>
</evidence>
<keyword evidence="3 7" id="KW-0812">Transmembrane</keyword>
<protein>
    <recommendedName>
        <fullName evidence="6">Transmembrane protein 198</fullName>
    </recommendedName>
</protein>
<feature type="transmembrane region" description="Helical" evidence="7">
    <location>
        <begin position="84"/>
        <end position="103"/>
    </location>
</feature>
<gene>
    <name evidence="9" type="ORF">THRCLA_23226</name>
</gene>
<dbReference type="GO" id="GO:0005886">
    <property type="term" value="C:plasma membrane"/>
    <property type="evidence" value="ECO:0007669"/>
    <property type="project" value="TreeGrafter"/>
</dbReference>